<dbReference type="Proteomes" id="UP000310685">
    <property type="component" value="Unassembled WGS sequence"/>
</dbReference>
<dbReference type="Proteomes" id="UP000307169">
    <property type="component" value="Unassembled WGS sequence"/>
</dbReference>
<evidence type="ECO:0000313" key="11">
    <source>
        <dbReference type="Proteomes" id="UP000305647"/>
    </source>
</evidence>
<evidence type="ECO:0000313" key="14">
    <source>
        <dbReference type="Proteomes" id="UP000310685"/>
    </source>
</evidence>
<dbReference type="Pfam" id="PF01398">
    <property type="entry name" value="JAB"/>
    <property type="match status" value="1"/>
</dbReference>
<dbReference type="EMBL" id="SPRX01000011">
    <property type="protein sequence ID" value="TIC67524.1"/>
    <property type="molecule type" value="Genomic_DNA"/>
</dbReference>
<dbReference type="EMBL" id="SPRC01000015">
    <property type="protein sequence ID" value="TIB80570.1"/>
    <property type="molecule type" value="Genomic_DNA"/>
</dbReference>
<dbReference type="OrthoDB" id="10265695at2759"/>
<evidence type="ECO:0000256" key="1">
    <source>
        <dbReference type="SAM" id="Coils"/>
    </source>
</evidence>
<feature type="domain" description="JAB1/MPN/MOV34 metalloenzyme" evidence="2">
    <location>
        <begin position="45"/>
        <end position="135"/>
    </location>
</feature>
<dbReference type="EMBL" id="SPRV01000025">
    <property type="protein sequence ID" value="TIC61943.1"/>
    <property type="molecule type" value="Genomic_DNA"/>
</dbReference>
<dbReference type="OMA" id="RLETMCA"/>
<dbReference type="InterPro" id="IPR045810">
    <property type="entry name" value="eIF3h_C"/>
</dbReference>
<evidence type="ECO:0000313" key="7">
    <source>
        <dbReference type="EMBL" id="TIC61943.1"/>
    </source>
</evidence>
<evidence type="ECO:0000313" key="5">
    <source>
        <dbReference type="EMBL" id="TIC01392.1"/>
    </source>
</evidence>
<evidence type="ECO:0000313" key="4">
    <source>
        <dbReference type="EMBL" id="TIB80570.1"/>
    </source>
</evidence>
<comment type="caution">
    <text evidence="5">The sequence shown here is derived from an EMBL/GenBank/DDBJ whole genome shotgun (WGS) entry which is preliminary data.</text>
</comment>
<proteinExistence type="predicted"/>
<keyword evidence="1" id="KW-0175">Coiled coil</keyword>
<gene>
    <name evidence="8" type="ORF">E3Q01_01271</name>
    <name evidence="9" type="ORF">E3Q02_00985</name>
    <name evidence="7" type="ORF">E3Q03_02490</name>
    <name evidence="6" type="ORF">E3Q10_01796</name>
    <name evidence="5" type="ORF">E3Q17_01833</name>
    <name evidence="4" type="ORF">E3Q22_01834</name>
</gene>
<evidence type="ECO:0000313" key="6">
    <source>
        <dbReference type="EMBL" id="TIC31186.1"/>
    </source>
</evidence>
<dbReference type="Proteomes" id="UP000309601">
    <property type="component" value="Unassembled WGS sequence"/>
</dbReference>
<evidence type="ECO:0000313" key="12">
    <source>
        <dbReference type="Proteomes" id="UP000307169"/>
    </source>
</evidence>
<evidence type="ECO:0000313" key="13">
    <source>
        <dbReference type="Proteomes" id="UP000309601"/>
    </source>
</evidence>
<dbReference type="AlphaFoldDB" id="A0A4T0U9B4"/>
<name>A0A4T0U9B4_9BASI</name>
<dbReference type="Pfam" id="PF19445">
    <property type="entry name" value="eIF3h_C"/>
    <property type="match status" value="1"/>
</dbReference>
<dbReference type="Proteomes" id="UP000310708">
    <property type="component" value="Unassembled WGS sequence"/>
</dbReference>
<evidence type="ECO:0000313" key="15">
    <source>
        <dbReference type="Proteomes" id="UP000310708"/>
    </source>
</evidence>
<evidence type="ECO:0000313" key="10">
    <source>
        <dbReference type="Proteomes" id="UP000305362"/>
    </source>
</evidence>
<dbReference type="GO" id="GO:0008237">
    <property type="term" value="F:metallopeptidase activity"/>
    <property type="evidence" value="ECO:0007669"/>
    <property type="project" value="InterPro"/>
</dbReference>
<evidence type="ECO:0008006" key="16">
    <source>
        <dbReference type="Google" id="ProtNLM"/>
    </source>
</evidence>
<dbReference type="Proteomes" id="UP000305362">
    <property type="component" value="Unassembled WGS sequence"/>
</dbReference>
<feature type="domain" description="eIF3h C-terminal" evidence="3">
    <location>
        <begin position="173"/>
        <end position="354"/>
    </location>
</feature>
<sequence length="369" mass="40794">MSTSLASRLAAKQASQNAQALQNSQDQRINLPSYLKDAVQDPSPVEKIEVDALALSKIAKHSSENKNATGICLGLDILSVLQVTNVFQSYTPLINTGNPDEDERKSKILRNQYNSKMCRNLSDVDLDDQPVGIYIAIEFGATINEILLSYAPLLSALGKNKGFVLLYDTSSASKGNLNLRAYKIQENFIQALRTNQFSEKGIIENQLTFSDILQEYPIELKSSSLTKAYLESLSTPKTPTDSTVLSKNSAKILQLDLDSPLQANIDNLVESLDAYKDEQSQLAFANRHLLRERAKVEQNIQKVQQQRQSQNLAPLSESEIQRQFKLPAEPSKLPSLVLQGQLDGISQRLSDNALSSISMTHPDGLSDKS</sequence>
<feature type="coiled-coil region" evidence="1">
    <location>
        <begin position="286"/>
        <end position="313"/>
    </location>
</feature>
<dbReference type="EMBL" id="SPRO01000014">
    <property type="protein sequence ID" value="TIC31186.1"/>
    <property type="molecule type" value="Genomic_DNA"/>
</dbReference>
<accession>A0A4T0U9B4</accession>
<reference evidence="10 11" key="1">
    <citation type="submission" date="2019-03" db="EMBL/GenBank/DDBJ databases">
        <title>Sequencing 25 genomes of Wallemia mellicola.</title>
        <authorList>
            <person name="Gostincar C."/>
        </authorList>
    </citation>
    <scope>NUCLEOTIDE SEQUENCE [LARGE SCALE GENOMIC DNA]</scope>
    <source>
        <strain evidence="5 12">EXF-1262</strain>
        <strain evidence="9 13">EXF-1274</strain>
        <strain evidence="7 10">EXF-1277</strain>
        <strain evidence="4 14">EXF-6152</strain>
        <strain evidence="8 15">EXF-757</strain>
        <strain evidence="6 11">EXF-8738</strain>
    </source>
</reference>
<protein>
    <recommendedName>
        <fullName evidence="16">Eukaryotic translation initiation factor 3 subunit H</fullName>
    </recommendedName>
</protein>
<dbReference type="EMBL" id="SPRW01000007">
    <property type="protein sequence ID" value="TIC69042.1"/>
    <property type="molecule type" value="Genomic_DNA"/>
</dbReference>
<dbReference type="InterPro" id="IPR000555">
    <property type="entry name" value="JAMM/MPN+_dom"/>
</dbReference>
<evidence type="ECO:0000259" key="2">
    <source>
        <dbReference type="Pfam" id="PF01398"/>
    </source>
</evidence>
<organism evidence="5 12">
    <name type="scientific">Wallemia mellicola</name>
    <dbReference type="NCBI Taxonomy" id="1708541"/>
    <lineage>
        <taxon>Eukaryota</taxon>
        <taxon>Fungi</taxon>
        <taxon>Dikarya</taxon>
        <taxon>Basidiomycota</taxon>
        <taxon>Wallemiomycotina</taxon>
        <taxon>Wallemiomycetes</taxon>
        <taxon>Wallemiales</taxon>
        <taxon>Wallemiaceae</taxon>
        <taxon>Wallemia</taxon>
    </lineage>
</organism>
<evidence type="ECO:0000313" key="8">
    <source>
        <dbReference type="EMBL" id="TIC67524.1"/>
    </source>
</evidence>
<dbReference type="EMBL" id="SPRH01000017">
    <property type="protein sequence ID" value="TIC01392.1"/>
    <property type="molecule type" value="Genomic_DNA"/>
</dbReference>
<evidence type="ECO:0000259" key="3">
    <source>
        <dbReference type="Pfam" id="PF19445"/>
    </source>
</evidence>
<dbReference type="Gene3D" id="3.40.140.10">
    <property type="entry name" value="Cytidine Deaminase, domain 2"/>
    <property type="match status" value="1"/>
</dbReference>
<dbReference type="Proteomes" id="UP000305647">
    <property type="component" value="Unassembled WGS sequence"/>
</dbReference>
<evidence type="ECO:0000313" key="9">
    <source>
        <dbReference type="EMBL" id="TIC69042.1"/>
    </source>
</evidence>